<keyword evidence="2" id="KW-1185">Reference proteome</keyword>
<evidence type="ECO:0000313" key="2">
    <source>
        <dbReference type="Proteomes" id="UP001175097"/>
    </source>
</evidence>
<reference evidence="1" key="1">
    <citation type="submission" date="2023-03" db="EMBL/GenBank/DDBJ databases">
        <title>MT1 and MT2 Draft Genomes of Novel Species.</title>
        <authorList>
            <person name="Venkateswaran K."/>
        </authorList>
    </citation>
    <scope>NUCLEOTIDE SEQUENCE</scope>
    <source>
        <strain evidence="1">F6_3S_P_2</strain>
    </source>
</reference>
<dbReference type="Proteomes" id="UP001175097">
    <property type="component" value="Unassembled WGS sequence"/>
</dbReference>
<organism evidence="1 2">
    <name type="scientific">Sporosarcina highlanderae</name>
    <dbReference type="NCBI Taxonomy" id="3035916"/>
    <lineage>
        <taxon>Bacteria</taxon>
        <taxon>Bacillati</taxon>
        <taxon>Bacillota</taxon>
        <taxon>Bacilli</taxon>
        <taxon>Bacillales</taxon>
        <taxon>Caryophanaceae</taxon>
        <taxon>Sporosarcina</taxon>
    </lineage>
</organism>
<dbReference type="EMBL" id="JAROCC010000005">
    <property type="protein sequence ID" value="MDN4607363.1"/>
    <property type="molecule type" value="Genomic_DNA"/>
</dbReference>
<proteinExistence type="predicted"/>
<name>A0ABT8JRE3_9BACL</name>
<dbReference type="RefSeq" id="WP_301242909.1">
    <property type="nucleotide sequence ID" value="NZ_JAROCC010000005.1"/>
</dbReference>
<protein>
    <submittedName>
        <fullName evidence="1">Uncharacterized protein</fullName>
    </submittedName>
</protein>
<evidence type="ECO:0000313" key="1">
    <source>
        <dbReference type="EMBL" id="MDN4607363.1"/>
    </source>
</evidence>
<gene>
    <name evidence="1" type="ORF">P5G49_07685</name>
</gene>
<sequence length="108" mass="12432">MGLLNCDDCKAEFTVKKIKSKKAGIYKGNNVRFNYFDSPKCKKKYFVGAREQELNKIIAKLKRIQKKMGTLIGSGNLDELERLQSECEKLKSEIEAYGNMLKNMFVLK</sequence>
<comment type="caution">
    <text evidence="1">The sequence shown here is derived from an EMBL/GenBank/DDBJ whole genome shotgun (WGS) entry which is preliminary data.</text>
</comment>
<accession>A0ABT8JRE3</accession>